<comment type="caution">
    <text evidence="8">The sequence shown here is derived from an EMBL/GenBank/DDBJ whole genome shotgun (WGS) entry which is preliminary data.</text>
</comment>
<proteinExistence type="inferred from homology"/>
<evidence type="ECO:0000313" key="9">
    <source>
        <dbReference type="Proteomes" id="UP000541558"/>
    </source>
</evidence>
<dbReference type="OrthoDB" id="1735038at2759"/>
<organism evidence="8 9">
    <name type="scientific">Ephemerocybe angulata</name>
    <dbReference type="NCBI Taxonomy" id="980116"/>
    <lineage>
        <taxon>Eukaryota</taxon>
        <taxon>Fungi</taxon>
        <taxon>Dikarya</taxon>
        <taxon>Basidiomycota</taxon>
        <taxon>Agaricomycotina</taxon>
        <taxon>Agaricomycetes</taxon>
        <taxon>Agaricomycetidae</taxon>
        <taxon>Agaricales</taxon>
        <taxon>Agaricineae</taxon>
        <taxon>Psathyrellaceae</taxon>
        <taxon>Ephemerocybe</taxon>
    </lineage>
</organism>
<sequence>MLSRAHPSFWSLTAALPLIFSLLTCTCSAKFREDRVHGNMPRMPDIPVVSLGARASAPVMASDGTELPDYNTVYYFDQLIDHYRPSLGTFKQRYWYTWEYYQPGGPIVLSTPGEVNAGFYSTYLTNMTIMGMIAQETKGATVVLEHRFYGESNPYPDLSVESLRVHTIQQAIDDLAYFAENVVLPMPGGDKVPPYKAPWIYAGGSYAGALASWTMVSKPNLFFAAYSSSGVVQAKVDFWEYFEPIRENMPKNCSSDIQAALTRLDAIFTSGNATAIADIKKTFGLSELTNSIDFLGALRNNLWDWQQLQPNTGSQSIFYRFCDQIQVKAGVPAPPGGWGAAYAITAWGKFWRREYYPYLCGIDDPETCLGTANPSAEYWTATATNNRARSWFWTVCNELGYLQNAAPEGKPSLVSRLIQPSYDLRQCQLMFPQAFSKTPTPRAELINLLYKGWNVKLDRIIFVNGARDPWIDATMSARSHQPRTSSLQQVHLTQGFHCSDLTADNALDPTIADVHRKTLQTMKTWLKAYRPSPRPPRPYTPPRPPASHKAPPSTPPRKTKKTNAWMRGGQ</sequence>
<dbReference type="Pfam" id="PF05577">
    <property type="entry name" value="Peptidase_S28"/>
    <property type="match status" value="1"/>
</dbReference>
<comment type="similarity">
    <text evidence="1">Belongs to the peptidase S28 family.</text>
</comment>
<dbReference type="SUPFAM" id="SSF53474">
    <property type="entry name" value="alpha/beta-Hydrolases"/>
    <property type="match status" value="1"/>
</dbReference>
<dbReference type="GO" id="GO:0070008">
    <property type="term" value="F:serine-type exopeptidase activity"/>
    <property type="evidence" value="ECO:0007669"/>
    <property type="project" value="InterPro"/>
</dbReference>
<dbReference type="PANTHER" id="PTHR11010:SF23">
    <property type="entry name" value="SERINE PEPTIDASE"/>
    <property type="match status" value="1"/>
</dbReference>
<evidence type="ECO:0000256" key="3">
    <source>
        <dbReference type="ARBA" id="ARBA00022729"/>
    </source>
</evidence>
<evidence type="ECO:0000256" key="1">
    <source>
        <dbReference type="ARBA" id="ARBA00011079"/>
    </source>
</evidence>
<dbReference type="InterPro" id="IPR008758">
    <property type="entry name" value="Peptidase_S28"/>
</dbReference>
<evidence type="ECO:0000256" key="4">
    <source>
        <dbReference type="ARBA" id="ARBA00022801"/>
    </source>
</evidence>
<protein>
    <recommendedName>
        <fullName evidence="10">Peptidase S28</fullName>
    </recommendedName>
</protein>
<reference evidence="8 9" key="1">
    <citation type="journal article" date="2020" name="ISME J.">
        <title>Uncovering the hidden diversity of litter-decomposition mechanisms in mushroom-forming fungi.</title>
        <authorList>
            <person name="Floudas D."/>
            <person name="Bentzer J."/>
            <person name="Ahren D."/>
            <person name="Johansson T."/>
            <person name="Persson P."/>
            <person name="Tunlid A."/>
        </authorList>
    </citation>
    <scope>NUCLEOTIDE SEQUENCE [LARGE SCALE GENOMIC DNA]</scope>
    <source>
        <strain evidence="8 9">CBS 175.51</strain>
    </source>
</reference>
<evidence type="ECO:0000256" key="7">
    <source>
        <dbReference type="SAM" id="SignalP"/>
    </source>
</evidence>
<dbReference type="EMBL" id="JAACJK010000109">
    <property type="protein sequence ID" value="KAF5333547.1"/>
    <property type="molecule type" value="Genomic_DNA"/>
</dbReference>
<keyword evidence="9" id="KW-1185">Reference proteome</keyword>
<feature type="signal peptide" evidence="7">
    <location>
        <begin position="1"/>
        <end position="28"/>
    </location>
</feature>
<evidence type="ECO:0000256" key="6">
    <source>
        <dbReference type="SAM" id="MobiDB-lite"/>
    </source>
</evidence>
<keyword evidence="4" id="KW-0378">Hydrolase</keyword>
<evidence type="ECO:0000313" key="8">
    <source>
        <dbReference type="EMBL" id="KAF5333547.1"/>
    </source>
</evidence>
<keyword evidence="2" id="KW-0645">Protease</keyword>
<dbReference type="AlphaFoldDB" id="A0A8H5C413"/>
<dbReference type="GO" id="GO:0006508">
    <property type="term" value="P:proteolysis"/>
    <property type="evidence" value="ECO:0007669"/>
    <property type="project" value="UniProtKB-KW"/>
</dbReference>
<keyword evidence="3 7" id="KW-0732">Signal</keyword>
<feature type="compositionally biased region" description="Pro residues" evidence="6">
    <location>
        <begin position="532"/>
        <end position="545"/>
    </location>
</feature>
<gene>
    <name evidence="8" type="ORF">D9611_002720</name>
</gene>
<evidence type="ECO:0000256" key="2">
    <source>
        <dbReference type="ARBA" id="ARBA00022670"/>
    </source>
</evidence>
<evidence type="ECO:0000256" key="5">
    <source>
        <dbReference type="ARBA" id="ARBA00023180"/>
    </source>
</evidence>
<accession>A0A8H5C413</accession>
<feature type="chain" id="PRO_5034585924" description="Peptidase S28" evidence="7">
    <location>
        <begin position="29"/>
        <end position="570"/>
    </location>
</feature>
<keyword evidence="5" id="KW-0325">Glycoprotein</keyword>
<evidence type="ECO:0008006" key="10">
    <source>
        <dbReference type="Google" id="ProtNLM"/>
    </source>
</evidence>
<feature type="region of interest" description="Disordered" evidence="6">
    <location>
        <begin position="525"/>
        <end position="570"/>
    </location>
</feature>
<dbReference type="Gene3D" id="3.40.50.1820">
    <property type="entry name" value="alpha/beta hydrolase"/>
    <property type="match status" value="2"/>
</dbReference>
<name>A0A8H5C413_9AGAR</name>
<dbReference type="Proteomes" id="UP000541558">
    <property type="component" value="Unassembled WGS sequence"/>
</dbReference>
<dbReference type="PANTHER" id="PTHR11010">
    <property type="entry name" value="PROTEASE S28 PRO-X CARBOXYPEPTIDASE-RELATED"/>
    <property type="match status" value="1"/>
</dbReference>
<dbReference type="GO" id="GO:0008239">
    <property type="term" value="F:dipeptidyl-peptidase activity"/>
    <property type="evidence" value="ECO:0007669"/>
    <property type="project" value="TreeGrafter"/>
</dbReference>
<dbReference type="InterPro" id="IPR029058">
    <property type="entry name" value="AB_hydrolase_fold"/>
</dbReference>